<keyword evidence="2" id="KW-0812">Transmembrane</keyword>
<dbReference type="InterPro" id="IPR009339">
    <property type="entry name" value="DUF998"/>
</dbReference>
<gene>
    <name evidence="3" type="ORF">MLI01_24430</name>
</gene>
<name>A0A4Y4B6Z3_MICMQ</name>
<feature type="compositionally biased region" description="Basic and acidic residues" evidence="1">
    <location>
        <begin position="362"/>
        <end position="373"/>
    </location>
</feature>
<comment type="caution">
    <text evidence="3">The sequence shown here is derived from an EMBL/GenBank/DDBJ whole genome shotgun (WGS) entry which is preliminary data.</text>
</comment>
<dbReference type="EMBL" id="BJNQ01000018">
    <property type="protein sequence ID" value="GEC76298.1"/>
    <property type="molecule type" value="Genomic_DNA"/>
</dbReference>
<accession>A0A4Y4B6Z3</accession>
<feature type="transmembrane region" description="Helical" evidence="2">
    <location>
        <begin position="285"/>
        <end position="304"/>
    </location>
</feature>
<evidence type="ECO:0000256" key="1">
    <source>
        <dbReference type="SAM" id="MobiDB-lite"/>
    </source>
</evidence>
<feature type="transmembrane region" description="Helical" evidence="2">
    <location>
        <begin position="89"/>
        <end position="110"/>
    </location>
</feature>
<evidence type="ECO:0000313" key="3">
    <source>
        <dbReference type="EMBL" id="GEC76298.1"/>
    </source>
</evidence>
<feature type="transmembrane region" description="Helical" evidence="2">
    <location>
        <begin position="191"/>
        <end position="211"/>
    </location>
</feature>
<feature type="transmembrane region" description="Helical" evidence="2">
    <location>
        <begin position="258"/>
        <end position="278"/>
    </location>
</feature>
<proteinExistence type="predicted"/>
<feature type="transmembrane region" description="Helical" evidence="2">
    <location>
        <begin position="316"/>
        <end position="337"/>
    </location>
</feature>
<feature type="transmembrane region" description="Helical" evidence="2">
    <location>
        <begin position="154"/>
        <end position="171"/>
    </location>
</feature>
<organism evidence="3 4">
    <name type="scientific">Microbacterium maritypicum</name>
    <name type="common">Microbacterium liquefaciens</name>
    <dbReference type="NCBI Taxonomy" id="33918"/>
    <lineage>
        <taxon>Bacteria</taxon>
        <taxon>Bacillati</taxon>
        <taxon>Actinomycetota</taxon>
        <taxon>Actinomycetes</taxon>
        <taxon>Micrococcales</taxon>
        <taxon>Microbacteriaceae</taxon>
        <taxon>Microbacterium</taxon>
    </lineage>
</organism>
<dbReference type="AlphaFoldDB" id="A0A4Y4B6Z3"/>
<sequence>MGRMEQDAKLRGETTAVWAAVICFGVGAAVAVLILAGDARPLTGEGALAMPAAVIAGVIASAAFLASTLMHRHGETRSMPRWQAVISDLSTGVLPVAFGAVAMMGVLLAAEVLAAGLQGLQLAALGGGLLTGVVSAVGGRFAFGAGVGLRTADLAAQLFGFLVIGTLFAMVTADDPRWWERNFSQLGSGSWAFNGTLVVAGLLVATVGSYIGRDLHRLRGDGFLSRIAVVVALWAATGVALAAVGLLPLNRVPIPHDIAAFASLVLFAVAAAATVTSIPGHPRALLVTSVGVGLLLVLALVLWIPLGLYSATAVEAIVVGLGLLWMATLVRVLAIVAPEGSRPSARPSLRRARHPSGGPSESRGRARGDGVVR</sequence>
<feature type="transmembrane region" description="Helical" evidence="2">
    <location>
        <begin position="122"/>
        <end position="142"/>
    </location>
</feature>
<dbReference type="Proteomes" id="UP000317410">
    <property type="component" value="Unassembled WGS sequence"/>
</dbReference>
<feature type="transmembrane region" description="Helical" evidence="2">
    <location>
        <begin position="16"/>
        <end position="36"/>
    </location>
</feature>
<keyword evidence="2" id="KW-0472">Membrane</keyword>
<keyword evidence="2" id="KW-1133">Transmembrane helix</keyword>
<evidence type="ECO:0008006" key="5">
    <source>
        <dbReference type="Google" id="ProtNLM"/>
    </source>
</evidence>
<protein>
    <recommendedName>
        <fullName evidence="5">DUF998 domain-containing protein</fullName>
    </recommendedName>
</protein>
<evidence type="ECO:0000313" key="4">
    <source>
        <dbReference type="Proteomes" id="UP000317410"/>
    </source>
</evidence>
<feature type="region of interest" description="Disordered" evidence="1">
    <location>
        <begin position="341"/>
        <end position="373"/>
    </location>
</feature>
<dbReference type="Pfam" id="PF06197">
    <property type="entry name" value="DUF998"/>
    <property type="match status" value="1"/>
</dbReference>
<reference evidence="3 4" key="1">
    <citation type="submission" date="2019-06" db="EMBL/GenBank/DDBJ databases">
        <title>Whole genome shotgun sequence of Microbacterium liquefaciens NBRC 15037.</title>
        <authorList>
            <person name="Hosoyama A."/>
            <person name="Uohara A."/>
            <person name="Ohji S."/>
            <person name="Ichikawa N."/>
        </authorList>
    </citation>
    <scope>NUCLEOTIDE SEQUENCE [LARGE SCALE GENOMIC DNA]</scope>
    <source>
        <strain evidence="3 4">NBRC 15037</strain>
    </source>
</reference>
<evidence type="ECO:0000256" key="2">
    <source>
        <dbReference type="SAM" id="Phobius"/>
    </source>
</evidence>
<feature type="transmembrane region" description="Helical" evidence="2">
    <location>
        <begin position="223"/>
        <end position="246"/>
    </location>
</feature>
<feature type="transmembrane region" description="Helical" evidence="2">
    <location>
        <begin position="48"/>
        <end position="69"/>
    </location>
</feature>